<feature type="compositionally biased region" description="Low complexity" evidence="1">
    <location>
        <begin position="26"/>
        <end position="39"/>
    </location>
</feature>
<reference evidence="2 3" key="1">
    <citation type="journal article" date="2015" name="Sci. Rep.">
        <title>Chromosome-level genome map provides insights into diverse defense mechanisms in the medicinal fungus Ganoderma sinense.</title>
        <authorList>
            <person name="Zhu Y."/>
            <person name="Xu J."/>
            <person name="Sun C."/>
            <person name="Zhou S."/>
            <person name="Xu H."/>
            <person name="Nelson D.R."/>
            <person name="Qian J."/>
            <person name="Song J."/>
            <person name="Luo H."/>
            <person name="Xiang L."/>
            <person name="Li Y."/>
            <person name="Xu Z."/>
            <person name="Ji A."/>
            <person name="Wang L."/>
            <person name="Lu S."/>
            <person name="Hayward A."/>
            <person name="Sun W."/>
            <person name="Li X."/>
            <person name="Schwartz D.C."/>
            <person name="Wang Y."/>
            <person name="Chen S."/>
        </authorList>
    </citation>
    <scope>NUCLEOTIDE SEQUENCE [LARGE SCALE GENOMIC DNA]</scope>
    <source>
        <strain evidence="2 3">ZZ0214-1</strain>
    </source>
</reference>
<keyword evidence="3" id="KW-1185">Reference proteome</keyword>
<protein>
    <submittedName>
        <fullName evidence="2">Uncharacterized protein</fullName>
    </submittedName>
</protein>
<feature type="region of interest" description="Disordered" evidence="1">
    <location>
        <begin position="1"/>
        <end position="39"/>
    </location>
</feature>
<proteinExistence type="predicted"/>
<name>A0A2G8STZ5_9APHY</name>
<dbReference type="EMBL" id="AYKW01000001">
    <property type="protein sequence ID" value="PIL37251.1"/>
    <property type="molecule type" value="Genomic_DNA"/>
</dbReference>
<comment type="caution">
    <text evidence="2">The sequence shown here is derived from an EMBL/GenBank/DDBJ whole genome shotgun (WGS) entry which is preliminary data.</text>
</comment>
<dbReference type="Proteomes" id="UP000230002">
    <property type="component" value="Unassembled WGS sequence"/>
</dbReference>
<feature type="compositionally biased region" description="Polar residues" evidence="1">
    <location>
        <begin position="1"/>
        <end position="10"/>
    </location>
</feature>
<evidence type="ECO:0000313" key="3">
    <source>
        <dbReference type="Proteomes" id="UP000230002"/>
    </source>
</evidence>
<sequence length="101" mass="11357">MIRPTISRTSVPPPSPNPGARTRAWPRTSSSLRSPKSRSLYKPFTRQDGLLLPPATIHMVDTRMLTYDHMEPLALFPGLLEQTSQECFPYALSAEVLVHIQ</sequence>
<gene>
    <name evidence="2" type="ORF">GSI_00944</name>
</gene>
<evidence type="ECO:0000313" key="2">
    <source>
        <dbReference type="EMBL" id="PIL37251.1"/>
    </source>
</evidence>
<organism evidence="2 3">
    <name type="scientific">Ganoderma sinense ZZ0214-1</name>
    <dbReference type="NCBI Taxonomy" id="1077348"/>
    <lineage>
        <taxon>Eukaryota</taxon>
        <taxon>Fungi</taxon>
        <taxon>Dikarya</taxon>
        <taxon>Basidiomycota</taxon>
        <taxon>Agaricomycotina</taxon>
        <taxon>Agaricomycetes</taxon>
        <taxon>Polyporales</taxon>
        <taxon>Polyporaceae</taxon>
        <taxon>Ganoderma</taxon>
    </lineage>
</organism>
<evidence type="ECO:0000256" key="1">
    <source>
        <dbReference type="SAM" id="MobiDB-lite"/>
    </source>
</evidence>
<accession>A0A2G8STZ5</accession>
<dbReference type="AlphaFoldDB" id="A0A2G8STZ5"/>